<organism evidence="1 2">
    <name type="scientific">Azospirillum picis</name>
    <dbReference type="NCBI Taxonomy" id="488438"/>
    <lineage>
        <taxon>Bacteria</taxon>
        <taxon>Pseudomonadati</taxon>
        <taxon>Pseudomonadota</taxon>
        <taxon>Alphaproteobacteria</taxon>
        <taxon>Rhodospirillales</taxon>
        <taxon>Azospirillaceae</taxon>
        <taxon>Azospirillum</taxon>
    </lineage>
</organism>
<comment type="caution">
    <text evidence="1">The sequence shown here is derived from an EMBL/GenBank/DDBJ whole genome shotgun (WGS) entry which is preliminary data.</text>
</comment>
<evidence type="ECO:0000313" key="2">
    <source>
        <dbReference type="Proteomes" id="UP001244552"/>
    </source>
</evidence>
<evidence type="ECO:0000313" key="1">
    <source>
        <dbReference type="EMBL" id="MDQ0536198.1"/>
    </source>
</evidence>
<accession>A0ABU0MRT1</accession>
<dbReference type="EMBL" id="JAUSVU010000024">
    <property type="protein sequence ID" value="MDQ0536198.1"/>
    <property type="molecule type" value="Genomic_DNA"/>
</dbReference>
<proteinExistence type="predicted"/>
<sequence length="206" mass="22774">MIGAPATQAARPVINYKTTAARLCISAASDTITLDGMPIGTLKREPDESRMVWAAHLTDVLGHRAGYHKSALLPEVIKMVTNKVTDVLRRHNPDADWGVLHLEATPGELREIAESGCRVLRYPHALRYSRRACPEGRRVLIRNPHARGPGHPHFEGTLVQVRKVPRAEAIAADPRLEYRHADAKHFAEVIFILAAAAPDSQPCEVR</sequence>
<name>A0ABU0MRT1_9PROT</name>
<gene>
    <name evidence="1" type="ORF">QO018_005092</name>
</gene>
<reference evidence="1 2" key="1">
    <citation type="submission" date="2023-07" db="EMBL/GenBank/DDBJ databases">
        <title>Genomic Encyclopedia of Type Strains, Phase IV (KMG-IV): sequencing the most valuable type-strain genomes for metagenomic binning, comparative biology and taxonomic classification.</title>
        <authorList>
            <person name="Goeker M."/>
        </authorList>
    </citation>
    <scope>NUCLEOTIDE SEQUENCE [LARGE SCALE GENOMIC DNA]</scope>
    <source>
        <strain evidence="1 2">DSM 19922</strain>
    </source>
</reference>
<keyword evidence="2" id="KW-1185">Reference proteome</keyword>
<dbReference type="Proteomes" id="UP001244552">
    <property type="component" value="Unassembled WGS sequence"/>
</dbReference>
<protein>
    <submittedName>
        <fullName evidence="1">Uncharacterized protein</fullName>
    </submittedName>
</protein>
<dbReference type="RefSeq" id="WP_209988711.1">
    <property type="nucleotide sequence ID" value="NZ_JAGINO010000025.1"/>
</dbReference>